<protein>
    <submittedName>
        <fullName evidence="8">Rubrerythrin</fullName>
    </submittedName>
</protein>
<dbReference type="InterPro" id="IPR024934">
    <property type="entry name" value="Rubredoxin-like_dom"/>
</dbReference>
<evidence type="ECO:0000256" key="4">
    <source>
        <dbReference type="ARBA" id="ARBA00022982"/>
    </source>
</evidence>
<feature type="domain" description="Rubredoxin-like" evidence="6">
    <location>
        <begin position="156"/>
        <end position="190"/>
    </location>
</feature>
<accession>A0A4R7KC80</accession>
<evidence type="ECO:0000313" key="9">
    <source>
        <dbReference type="Proteomes" id="UP000295325"/>
    </source>
</evidence>
<dbReference type="InterPro" id="IPR048574">
    <property type="entry name" value="RUBY_RBDX"/>
</dbReference>
<evidence type="ECO:0000256" key="5">
    <source>
        <dbReference type="ARBA" id="ARBA00023004"/>
    </source>
</evidence>
<dbReference type="InterPro" id="IPR003251">
    <property type="entry name" value="Rr_diiron-bd_dom"/>
</dbReference>
<organism evidence="8 9">
    <name type="scientific">Fonticella tunisiensis</name>
    <dbReference type="NCBI Taxonomy" id="1096341"/>
    <lineage>
        <taxon>Bacteria</taxon>
        <taxon>Bacillati</taxon>
        <taxon>Bacillota</taxon>
        <taxon>Clostridia</taxon>
        <taxon>Eubacteriales</taxon>
        <taxon>Clostridiaceae</taxon>
        <taxon>Fonticella</taxon>
    </lineage>
</organism>
<dbReference type="EMBL" id="SOAZ01000033">
    <property type="protein sequence ID" value="TDT50276.1"/>
    <property type="molecule type" value="Genomic_DNA"/>
</dbReference>
<comment type="caution">
    <text evidence="8">The sequence shown here is derived from an EMBL/GenBank/DDBJ whole genome shotgun (WGS) entry which is preliminary data.</text>
</comment>
<evidence type="ECO:0000256" key="3">
    <source>
        <dbReference type="ARBA" id="ARBA00022723"/>
    </source>
</evidence>
<keyword evidence="2" id="KW-0813">Transport</keyword>
<evidence type="ECO:0000256" key="1">
    <source>
        <dbReference type="ARBA" id="ARBA00001965"/>
    </source>
</evidence>
<dbReference type="FunFam" id="2.20.28.10:FF:000018">
    <property type="entry name" value="Rubrerythrin"/>
    <property type="match status" value="1"/>
</dbReference>
<evidence type="ECO:0000259" key="6">
    <source>
        <dbReference type="PROSITE" id="PS50903"/>
    </source>
</evidence>
<dbReference type="InterPro" id="IPR009040">
    <property type="entry name" value="Ferritin-like_diiron"/>
</dbReference>
<keyword evidence="4" id="KW-0249">Electron transport</keyword>
<dbReference type="PANTHER" id="PTHR43865">
    <property type="entry name" value="RUBRERYTHRIN-RELATED"/>
    <property type="match status" value="1"/>
</dbReference>
<sequence length="194" mass="21948">MKPLKGTKTAENLMKAFAGESQARNRYTYYASVAKKEGYVQIANLFTETAENEKEHAKRFFKFLNESLNGDIVEINASYPVALGDTKANLLAAANGENEEWTNLYPEFAKVADEEGYPEVAAVFRKIAEVEKHHEARYRKLLQNIEQGTAFKKDAVVRWKCNNCGYIHEGDSAPEMCPACAHPQGYFEVFVETY</sequence>
<evidence type="ECO:0000259" key="7">
    <source>
        <dbReference type="PROSITE" id="PS50905"/>
    </source>
</evidence>
<dbReference type="OrthoDB" id="9799749at2"/>
<dbReference type="Gene3D" id="2.20.28.10">
    <property type="match status" value="1"/>
</dbReference>
<reference evidence="8 9" key="1">
    <citation type="submission" date="2019-03" db="EMBL/GenBank/DDBJ databases">
        <title>Genomic Encyclopedia of Type Strains, Phase IV (KMG-IV): sequencing the most valuable type-strain genomes for metagenomic binning, comparative biology and taxonomic classification.</title>
        <authorList>
            <person name="Goeker M."/>
        </authorList>
    </citation>
    <scope>NUCLEOTIDE SEQUENCE [LARGE SCALE GENOMIC DNA]</scope>
    <source>
        <strain evidence="8 9">DSM 24455</strain>
    </source>
</reference>
<dbReference type="GO" id="GO:0016491">
    <property type="term" value="F:oxidoreductase activity"/>
    <property type="evidence" value="ECO:0007669"/>
    <property type="project" value="InterPro"/>
</dbReference>
<dbReference type="PROSITE" id="PS50903">
    <property type="entry name" value="RUBREDOXIN_LIKE"/>
    <property type="match status" value="1"/>
</dbReference>
<dbReference type="InterPro" id="IPR052364">
    <property type="entry name" value="Rubrerythrin"/>
</dbReference>
<dbReference type="SUPFAM" id="SSF57802">
    <property type="entry name" value="Rubredoxin-like"/>
    <property type="match status" value="1"/>
</dbReference>
<proteinExistence type="predicted"/>
<dbReference type="NCBIfam" id="NF045767">
    <property type="entry name" value="RuberyRbr"/>
    <property type="match status" value="1"/>
</dbReference>
<dbReference type="CDD" id="cd01041">
    <property type="entry name" value="Rubrerythrin"/>
    <property type="match status" value="1"/>
</dbReference>
<keyword evidence="3" id="KW-0479">Metal-binding</keyword>
<comment type="cofactor">
    <cofactor evidence="1">
        <name>Fe(3+)</name>
        <dbReference type="ChEBI" id="CHEBI:29034"/>
    </cofactor>
</comment>
<evidence type="ECO:0000313" key="8">
    <source>
        <dbReference type="EMBL" id="TDT50276.1"/>
    </source>
</evidence>
<dbReference type="Pfam" id="PF21349">
    <property type="entry name" value="RUBY_RBDX"/>
    <property type="match status" value="1"/>
</dbReference>
<dbReference type="CDD" id="cd00729">
    <property type="entry name" value="rubredoxin_SM"/>
    <property type="match status" value="1"/>
</dbReference>
<feature type="domain" description="Ferritin-like diiron" evidence="7">
    <location>
        <begin position="3"/>
        <end position="149"/>
    </location>
</feature>
<dbReference type="Gene3D" id="1.20.1260.10">
    <property type="match status" value="1"/>
</dbReference>
<keyword evidence="5" id="KW-0408">Iron</keyword>
<dbReference type="GO" id="GO:0005506">
    <property type="term" value="F:iron ion binding"/>
    <property type="evidence" value="ECO:0007669"/>
    <property type="project" value="InterPro"/>
</dbReference>
<dbReference type="RefSeq" id="WP_133629304.1">
    <property type="nucleotide sequence ID" value="NZ_SOAZ01000033.1"/>
</dbReference>
<dbReference type="AlphaFoldDB" id="A0A4R7KC80"/>
<dbReference type="Pfam" id="PF02915">
    <property type="entry name" value="Rubrerythrin"/>
    <property type="match status" value="1"/>
</dbReference>
<name>A0A4R7KC80_9CLOT</name>
<dbReference type="PANTHER" id="PTHR43865:SF1">
    <property type="entry name" value="RUBRERYTHRIN-RELATED"/>
    <property type="match status" value="1"/>
</dbReference>
<dbReference type="Proteomes" id="UP000295325">
    <property type="component" value="Unassembled WGS sequence"/>
</dbReference>
<dbReference type="PROSITE" id="PS50905">
    <property type="entry name" value="FERRITIN_LIKE"/>
    <property type="match status" value="1"/>
</dbReference>
<dbReference type="SUPFAM" id="SSF47240">
    <property type="entry name" value="Ferritin-like"/>
    <property type="match status" value="1"/>
</dbReference>
<gene>
    <name evidence="8" type="ORF">EDD71_13322</name>
</gene>
<evidence type="ECO:0000256" key="2">
    <source>
        <dbReference type="ARBA" id="ARBA00022448"/>
    </source>
</evidence>
<dbReference type="InterPro" id="IPR009078">
    <property type="entry name" value="Ferritin-like_SF"/>
</dbReference>
<keyword evidence="9" id="KW-1185">Reference proteome</keyword>
<dbReference type="InterPro" id="IPR012347">
    <property type="entry name" value="Ferritin-like"/>
</dbReference>